<dbReference type="SUPFAM" id="SSF46955">
    <property type="entry name" value="Putative DNA-binding domain"/>
    <property type="match status" value="1"/>
</dbReference>
<proteinExistence type="predicted"/>
<dbReference type="InterPro" id="IPR025052">
    <property type="entry name" value="DUF3967"/>
</dbReference>
<organism evidence="4 5">
    <name type="scientific">Ectobacillus funiculus</name>
    <dbReference type="NCBI Taxonomy" id="137993"/>
    <lineage>
        <taxon>Bacteria</taxon>
        <taxon>Bacillati</taxon>
        <taxon>Bacillota</taxon>
        <taxon>Bacilli</taxon>
        <taxon>Bacillales</taxon>
        <taxon>Bacillaceae</taxon>
        <taxon>Ectobacillus</taxon>
    </lineage>
</organism>
<dbReference type="RefSeq" id="WP_379949344.1">
    <property type="nucleotide sequence ID" value="NZ_JBHMAF010000054.1"/>
</dbReference>
<reference evidence="4 5" key="1">
    <citation type="submission" date="2024-09" db="EMBL/GenBank/DDBJ databases">
        <authorList>
            <person name="Sun Q."/>
            <person name="Mori K."/>
        </authorList>
    </citation>
    <scope>NUCLEOTIDE SEQUENCE [LARGE SCALE GENOMIC DNA]</scope>
    <source>
        <strain evidence="4 5">JCM 11201</strain>
    </source>
</reference>
<gene>
    <name evidence="4" type="ORF">ACFFMS_11380</name>
</gene>
<dbReference type="Pfam" id="PF13411">
    <property type="entry name" value="MerR_1"/>
    <property type="match status" value="1"/>
</dbReference>
<keyword evidence="5" id="KW-1185">Reference proteome</keyword>
<accession>A0ABV5WFA2</accession>
<comment type="caution">
    <text evidence="4">The sequence shown here is derived from an EMBL/GenBank/DDBJ whole genome shotgun (WGS) entry which is preliminary data.</text>
</comment>
<dbReference type="EMBL" id="JBHMAF010000054">
    <property type="protein sequence ID" value="MFB9759056.1"/>
    <property type="molecule type" value="Genomic_DNA"/>
</dbReference>
<evidence type="ECO:0000313" key="5">
    <source>
        <dbReference type="Proteomes" id="UP001589609"/>
    </source>
</evidence>
<dbReference type="Gene3D" id="1.10.1660.10">
    <property type="match status" value="1"/>
</dbReference>
<sequence>METIYSPKDVAGQLEIQLSTLRKYSELLEKSGYGFHKNERGHRGYYDGDVMALRKFMELKERSGMSLEMAAKGVISWSKGTDMAVNATQELTPHKPDMNDIQTLHEMINEQSELIDKQNDLLKMVVGKLVELEGRQKSQEERFIQRESLHMNAIESLQQQHKFITERSEQTNKRESKRDEQLAQLIQEVKETRKQIAAAEEKKEKSFWARLLGK</sequence>
<keyword evidence="1" id="KW-0175">Coiled coil</keyword>
<feature type="domain" description="HTH merR-type" evidence="3">
    <location>
        <begin position="5"/>
        <end position="71"/>
    </location>
</feature>
<evidence type="ECO:0000259" key="3">
    <source>
        <dbReference type="Pfam" id="PF13411"/>
    </source>
</evidence>
<protein>
    <submittedName>
        <fullName evidence="4">DUF3967 domain-containing protein</fullName>
    </submittedName>
</protein>
<name>A0ABV5WFA2_9BACI</name>
<evidence type="ECO:0000256" key="1">
    <source>
        <dbReference type="SAM" id="Coils"/>
    </source>
</evidence>
<dbReference type="InterPro" id="IPR009061">
    <property type="entry name" value="DNA-bd_dom_put_sf"/>
</dbReference>
<dbReference type="Proteomes" id="UP001589609">
    <property type="component" value="Unassembled WGS sequence"/>
</dbReference>
<dbReference type="InterPro" id="IPR000551">
    <property type="entry name" value="MerR-type_HTH_dom"/>
</dbReference>
<dbReference type="Pfam" id="PF13152">
    <property type="entry name" value="DUF3967"/>
    <property type="match status" value="1"/>
</dbReference>
<evidence type="ECO:0000259" key="2">
    <source>
        <dbReference type="Pfam" id="PF13152"/>
    </source>
</evidence>
<feature type="domain" description="DUF3967" evidence="2">
    <location>
        <begin position="175"/>
        <end position="204"/>
    </location>
</feature>
<evidence type="ECO:0000313" key="4">
    <source>
        <dbReference type="EMBL" id="MFB9759056.1"/>
    </source>
</evidence>
<feature type="coiled-coil region" evidence="1">
    <location>
        <begin position="154"/>
        <end position="202"/>
    </location>
</feature>